<keyword evidence="9" id="KW-0539">Nucleus</keyword>
<keyword evidence="8 12" id="KW-0175">Coiled coil</keyword>
<dbReference type="InterPro" id="IPR038275">
    <property type="entry name" value="Nuf2_N_sf"/>
</dbReference>
<evidence type="ECO:0000256" key="3">
    <source>
        <dbReference type="ARBA" id="ARBA00005498"/>
    </source>
</evidence>
<evidence type="ECO:0000256" key="2">
    <source>
        <dbReference type="ARBA" id="ARBA00004629"/>
    </source>
</evidence>
<dbReference type="GO" id="GO:0031262">
    <property type="term" value="C:Ndc80 complex"/>
    <property type="evidence" value="ECO:0000318"/>
    <property type="project" value="GO_Central"/>
</dbReference>
<name>D8TBA2_SELML</name>
<dbReference type="GO" id="GO:0044877">
    <property type="term" value="F:protein-containing complex binding"/>
    <property type="evidence" value="ECO:0000318"/>
    <property type="project" value="GO_Central"/>
</dbReference>
<dbReference type="GO" id="GO:0051315">
    <property type="term" value="P:attachment of mitotic spindle microtubules to kinetochore"/>
    <property type="evidence" value="ECO:0000318"/>
    <property type="project" value="GO_Central"/>
</dbReference>
<gene>
    <name evidence="16" type="ORF">SELMODRAFT_448933</name>
</gene>
<evidence type="ECO:0000313" key="16">
    <source>
        <dbReference type="EMBL" id="EFJ06052.1"/>
    </source>
</evidence>
<proteinExistence type="inferred from homology"/>
<keyword evidence="7" id="KW-0995">Kinetochore</keyword>
<reference evidence="16 17" key="1">
    <citation type="journal article" date="2011" name="Science">
        <title>The Selaginella genome identifies genetic changes associated with the evolution of vascular plants.</title>
        <authorList>
            <person name="Banks J.A."/>
            <person name="Nishiyama T."/>
            <person name="Hasebe M."/>
            <person name="Bowman J.L."/>
            <person name="Gribskov M."/>
            <person name="dePamphilis C."/>
            <person name="Albert V.A."/>
            <person name="Aono N."/>
            <person name="Aoyama T."/>
            <person name="Ambrose B.A."/>
            <person name="Ashton N.W."/>
            <person name="Axtell M.J."/>
            <person name="Barker E."/>
            <person name="Barker M.S."/>
            <person name="Bennetzen J.L."/>
            <person name="Bonawitz N.D."/>
            <person name="Chapple C."/>
            <person name="Cheng C."/>
            <person name="Correa L.G."/>
            <person name="Dacre M."/>
            <person name="DeBarry J."/>
            <person name="Dreyer I."/>
            <person name="Elias M."/>
            <person name="Engstrom E.M."/>
            <person name="Estelle M."/>
            <person name="Feng L."/>
            <person name="Finet C."/>
            <person name="Floyd S.K."/>
            <person name="Frommer W.B."/>
            <person name="Fujita T."/>
            <person name="Gramzow L."/>
            <person name="Gutensohn M."/>
            <person name="Harholt J."/>
            <person name="Hattori M."/>
            <person name="Heyl A."/>
            <person name="Hirai T."/>
            <person name="Hiwatashi Y."/>
            <person name="Ishikawa M."/>
            <person name="Iwata M."/>
            <person name="Karol K.G."/>
            <person name="Koehler B."/>
            <person name="Kolukisaoglu U."/>
            <person name="Kubo M."/>
            <person name="Kurata T."/>
            <person name="Lalonde S."/>
            <person name="Li K."/>
            <person name="Li Y."/>
            <person name="Litt A."/>
            <person name="Lyons E."/>
            <person name="Manning G."/>
            <person name="Maruyama T."/>
            <person name="Michael T.P."/>
            <person name="Mikami K."/>
            <person name="Miyazaki S."/>
            <person name="Morinaga S."/>
            <person name="Murata T."/>
            <person name="Mueller-Roeber B."/>
            <person name="Nelson D.R."/>
            <person name="Obara M."/>
            <person name="Oguri Y."/>
            <person name="Olmstead R.G."/>
            <person name="Onodera N."/>
            <person name="Petersen B.L."/>
            <person name="Pils B."/>
            <person name="Prigge M."/>
            <person name="Rensing S.A."/>
            <person name="Riano-Pachon D.M."/>
            <person name="Roberts A.W."/>
            <person name="Sato Y."/>
            <person name="Scheller H.V."/>
            <person name="Schulz B."/>
            <person name="Schulz C."/>
            <person name="Shakirov E.V."/>
            <person name="Shibagaki N."/>
            <person name="Shinohara N."/>
            <person name="Shippen D.E."/>
            <person name="Soerensen I."/>
            <person name="Sotooka R."/>
            <person name="Sugimoto N."/>
            <person name="Sugita M."/>
            <person name="Sumikawa N."/>
            <person name="Tanurdzic M."/>
            <person name="Theissen G."/>
            <person name="Ulvskov P."/>
            <person name="Wakazuki S."/>
            <person name="Weng J.K."/>
            <person name="Willats W.W."/>
            <person name="Wipf D."/>
            <person name="Wolf P.G."/>
            <person name="Yang L."/>
            <person name="Zimmer A.D."/>
            <person name="Zhu Q."/>
            <person name="Mitros T."/>
            <person name="Hellsten U."/>
            <person name="Loque D."/>
            <person name="Otillar R."/>
            <person name="Salamov A."/>
            <person name="Schmutz J."/>
            <person name="Shapiro H."/>
            <person name="Lindquist E."/>
            <person name="Lucas S."/>
            <person name="Rokhsar D."/>
            <person name="Grigoriev I.V."/>
        </authorList>
    </citation>
    <scope>NUCLEOTIDE SEQUENCE [LARGE SCALE GENOMIC DNA]</scope>
</reference>
<evidence type="ECO:0000256" key="9">
    <source>
        <dbReference type="ARBA" id="ARBA00023242"/>
    </source>
</evidence>
<evidence type="ECO:0000256" key="14">
    <source>
        <dbReference type="SAM" id="SignalP"/>
    </source>
</evidence>
<protein>
    <recommendedName>
        <fullName evidence="15">Kinetochore protein Nuf2 N-terminal domain-containing protein</fullName>
    </recommendedName>
</protein>
<evidence type="ECO:0000256" key="8">
    <source>
        <dbReference type="ARBA" id="ARBA00023054"/>
    </source>
</evidence>
<keyword evidence="4" id="KW-0158">Chromosome</keyword>
<evidence type="ECO:0000256" key="5">
    <source>
        <dbReference type="ARBA" id="ARBA00022618"/>
    </source>
</evidence>
<dbReference type="GO" id="GO:0051383">
    <property type="term" value="P:kinetochore organization"/>
    <property type="evidence" value="ECO:0000318"/>
    <property type="project" value="GO_Central"/>
</dbReference>
<feature type="compositionally biased region" description="Basic and acidic residues" evidence="13">
    <location>
        <begin position="237"/>
        <end position="246"/>
    </location>
</feature>
<feature type="coiled-coil region" evidence="12">
    <location>
        <begin position="387"/>
        <end position="453"/>
    </location>
</feature>
<keyword evidence="10" id="KW-0131">Cell cycle</keyword>
<evidence type="ECO:0000256" key="6">
    <source>
        <dbReference type="ARBA" id="ARBA00022776"/>
    </source>
</evidence>
<keyword evidence="6" id="KW-0498">Mitosis</keyword>
<dbReference type="EMBL" id="GL377708">
    <property type="protein sequence ID" value="EFJ06052.1"/>
    <property type="molecule type" value="Genomic_DNA"/>
</dbReference>
<dbReference type="Gramene" id="EFJ06052">
    <property type="protein sequence ID" value="EFJ06052"/>
    <property type="gene ID" value="SELMODRAFT_448933"/>
</dbReference>
<evidence type="ECO:0000256" key="7">
    <source>
        <dbReference type="ARBA" id="ARBA00022838"/>
    </source>
</evidence>
<feature type="signal peptide" evidence="14">
    <location>
        <begin position="1"/>
        <end position="18"/>
    </location>
</feature>
<dbReference type="GO" id="GO:0005634">
    <property type="term" value="C:nucleus"/>
    <property type="evidence" value="ECO:0007669"/>
    <property type="project" value="UniProtKB-SubCell"/>
</dbReference>
<feature type="domain" description="Kinetochore protein Nuf2 N-terminal" evidence="15">
    <location>
        <begin position="325"/>
        <end position="375"/>
    </location>
</feature>
<keyword evidence="11" id="KW-0137">Centromere</keyword>
<evidence type="ECO:0000256" key="13">
    <source>
        <dbReference type="SAM" id="MobiDB-lite"/>
    </source>
</evidence>
<feature type="coiled-coil region" evidence="12">
    <location>
        <begin position="543"/>
        <end position="570"/>
    </location>
</feature>
<evidence type="ECO:0000256" key="11">
    <source>
        <dbReference type="ARBA" id="ARBA00023328"/>
    </source>
</evidence>
<dbReference type="STRING" id="88036.D8TBA2"/>
<dbReference type="GO" id="GO:0007052">
    <property type="term" value="P:mitotic spindle organization"/>
    <property type="evidence" value="ECO:0000318"/>
    <property type="project" value="GO_Central"/>
</dbReference>
<dbReference type="HOGENOM" id="CLU_476852_0_0_1"/>
<keyword evidence="14" id="KW-0732">Signal</keyword>
<dbReference type="Proteomes" id="UP000001514">
    <property type="component" value="Unassembled WGS sequence"/>
</dbReference>
<dbReference type="GO" id="GO:0045132">
    <property type="term" value="P:meiotic chromosome segregation"/>
    <property type="evidence" value="ECO:0000318"/>
    <property type="project" value="GO_Central"/>
</dbReference>
<keyword evidence="17" id="KW-1185">Reference proteome</keyword>
<feature type="chain" id="PRO_5003123448" description="Kinetochore protein Nuf2 N-terminal domain-containing protein" evidence="14">
    <location>
        <begin position="19"/>
        <end position="625"/>
    </location>
</feature>
<dbReference type="InParanoid" id="D8TBA2"/>
<dbReference type="PANTHER" id="PTHR21650">
    <property type="entry name" value="MEMBRALIN/KINETOCHORE PROTEIN NUF2"/>
    <property type="match status" value="1"/>
</dbReference>
<dbReference type="KEGG" id="smo:SELMODRAFT_448933"/>
<evidence type="ECO:0000256" key="10">
    <source>
        <dbReference type="ARBA" id="ARBA00023306"/>
    </source>
</evidence>
<dbReference type="InterPro" id="IPR005549">
    <property type="entry name" value="Kinetochore_Nuf2_N"/>
</dbReference>
<sequence>MLEQLLVLMLAGIELLWADHSGRGKIMQNEHFKGWKNLCIQLQAHHWVVYESGSTRDFITDTFTIELKDGPELFTFNSKGVINIQKAKNMFPVNGGIFGEDTIVGRLSKMRMLPPILADPISIEIEIIISLHQYCVQISVVMSQWLSAQRSDQIILKPGCGCGPCGYKTIALRIFSQFMSHFGKEQSEITSSAGVSVTTSNIMAKPMGVNPITQWPPVTGDPRNASEQQQQCPSISKEVRLEEDRAGASVPTDGSIPESQPERKEETVAWEYKQEEVDHSVFAELPSEIQQELQGRMGVQSNKRGKPTTIAEFMLLHGRVTQHLLLERKEILKCLAQIGVTDLSEENLVKPSREIIWPLYENLVQYLAGIPSGEGTSRYRDDRIQQLEETRIQIVSEKASVSQMKQEGFQLRTQIVQSPDKLRKMLEDRRAAVQNAEAEVESARQSVEEAQAKRKVQKCLDMMDSLNKQAALQKKMVKDSKEMKVKLKENEEKHSVISVQLALGQHFHNLLEKLDSSFDVKCQETVKELEDFRLQNAPLIDQLDKQEEKIARKQDEVEIITSNLNEARSKKEAGLKAFHDEVELIQNEWTFHTMTYPQYDARYRRTEAFQLCVHVDYFDRTVGMR</sequence>
<dbReference type="GO" id="GO:0051301">
    <property type="term" value="P:cell division"/>
    <property type="evidence" value="ECO:0007669"/>
    <property type="project" value="UniProtKB-KW"/>
</dbReference>
<feature type="region of interest" description="Disordered" evidence="13">
    <location>
        <begin position="212"/>
        <end position="265"/>
    </location>
</feature>
<evidence type="ECO:0000256" key="4">
    <source>
        <dbReference type="ARBA" id="ARBA00022454"/>
    </source>
</evidence>
<feature type="compositionally biased region" description="Polar residues" evidence="13">
    <location>
        <begin position="225"/>
        <end position="234"/>
    </location>
</feature>
<dbReference type="Gene3D" id="1.10.418.60">
    <property type="entry name" value="Ncd80 complex, Nuf2 subunit"/>
    <property type="match status" value="1"/>
</dbReference>
<comment type="subcellular location">
    <subcellularLocation>
        <location evidence="2">Chromosome</location>
        <location evidence="2">Centromere</location>
        <location evidence="2">Kinetochore</location>
    </subcellularLocation>
    <subcellularLocation>
        <location evidence="1">Nucleus</location>
    </subcellularLocation>
</comment>
<dbReference type="AlphaFoldDB" id="D8TBA2"/>
<evidence type="ECO:0000256" key="1">
    <source>
        <dbReference type="ARBA" id="ARBA00004123"/>
    </source>
</evidence>
<keyword evidence="5" id="KW-0132">Cell division</keyword>
<dbReference type="PANTHER" id="PTHR21650:SF2">
    <property type="entry name" value="KINETOCHORE PROTEIN NUF2"/>
    <property type="match status" value="1"/>
</dbReference>
<evidence type="ECO:0000256" key="12">
    <source>
        <dbReference type="SAM" id="Coils"/>
    </source>
</evidence>
<evidence type="ECO:0000259" key="15">
    <source>
        <dbReference type="Pfam" id="PF03800"/>
    </source>
</evidence>
<organism evidence="17">
    <name type="scientific">Selaginella moellendorffii</name>
    <name type="common">Spikemoss</name>
    <dbReference type="NCBI Taxonomy" id="88036"/>
    <lineage>
        <taxon>Eukaryota</taxon>
        <taxon>Viridiplantae</taxon>
        <taxon>Streptophyta</taxon>
        <taxon>Embryophyta</taxon>
        <taxon>Tracheophyta</taxon>
        <taxon>Lycopodiopsida</taxon>
        <taxon>Selaginellales</taxon>
        <taxon>Selaginellaceae</taxon>
        <taxon>Selaginella</taxon>
    </lineage>
</organism>
<evidence type="ECO:0000313" key="17">
    <source>
        <dbReference type="Proteomes" id="UP000001514"/>
    </source>
</evidence>
<dbReference type="Pfam" id="PF03800">
    <property type="entry name" value="Nuf2"/>
    <property type="match status" value="1"/>
</dbReference>
<accession>D8TBA2</accession>
<comment type="similarity">
    <text evidence="3">Belongs to the NUF2 family.</text>
</comment>